<dbReference type="SUPFAM" id="SSF52540">
    <property type="entry name" value="P-loop containing nucleoside triphosphate hydrolases"/>
    <property type="match status" value="1"/>
</dbReference>
<evidence type="ECO:0000256" key="3">
    <source>
        <dbReference type="ARBA" id="ARBA00022840"/>
    </source>
</evidence>
<accession>A0A074IWX6</accession>
<dbReference type="InterPro" id="IPR003593">
    <property type="entry name" value="AAA+_ATPase"/>
</dbReference>
<comment type="caution">
    <text evidence="5">The sequence shown here is derived from an EMBL/GenBank/DDBJ whole genome shotgun (WGS) entry which is preliminary data.</text>
</comment>
<dbReference type="AlphaFoldDB" id="A0A074IWX6"/>
<dbReference type="CDD" id="cd03230">
    <property type="entry name" value="ABC_DR_subfamily_A"/>
    <property type="match status" value="1"/>
</dbReference>
<dbReference type="SMART" id="SM00382">
    <property type="entry name" value="AAA"/>
    <property type="match status" value="1"/>
</dbReference>
<name>A0A074IWX6_STRSL</name>
<dbReference type="PANTHER" id="PTHR42939:SF3">
    <property type="entry name" value="ABC TRANSPORTER ATP-BINDING COMPONENT"/>
    <property type="match status" value="1"/>
</dbReference>
<keyword evidence="2" id="KW-0547">Nucleotide-binding</keyword>
<dbReference type="Pfam" id="PF00005">
    <property type="entry name" value="ABC_tran"/>
    <property type="match status" value="1"/>
</dbReference>
<dbReference type="PROSITE" id="PS50893">
    <property type="entry name" value="ABC_TRANSPORTER_2"/>
    <property type="match status" value="1"/>
</dbReference>
<dbReference type="Gene3D" id="3.40.50.300">
    <property type="entry name" value="P-loop containing nucleotide triphosphate hydrolases"/>
    <property type="match status" value="1"/>
</dbReference>
<dbReference type="InterPro" id="IPR027417">
    <property type="entry name" value="P-loop_NTPase"/>
</dbReference>
<dbReference type="EMBL" id="JJMT01000011">
    <property type="protein sequence ID" value="KEO45391.1"/>
    <property type="molecule type" value="Genomic_DNA"/>
</dbReference>
<feature type="domain" description="ABC transporter" evidence="4">
    <location>
        <begin position="9"/>
        <end position="236"/>
    </location>
</feature>
<evidence type="ECO:0000259" key="4">
    <source>
        <dbReference type="PROSITE" id="PS50893"/>
    </source>
</evidence>
<reference evidence="5 6" key="1">
    <citation type="submission" date="2014-04" db="EMBL/GenBank/DDBJ databases">
        <title>Variable characteristics of bacteriocin-producing Streptococcus salivarius strains isolated from Malaysian subjects.</title>
        <authorList>
            <person name="Philip K."/>
            <person name="Barbour A."/>
        </authorList>
    </citation>
    <scope>NUCLEOTIDE SEQUENCE [LARGE SCALE GENOMIC DNA]</scope>
    <source>
        <strain evidence="5 6">NU10</strain>
    </source>
</reference>
<dbReference type="Proteomes" id="UP000027855">
    <property type="component" value="Unassembled WGS sequence"/>
</dbReference>
<sequence>MNLDKNTILEVNNLNVNYKNSTFKVSDVSFSIPRGCIVGLIGENGAGKTTIINSILGLQKIESGEIKIFGRNFDINDTNLKAKIGVSFSETYLNKNLKIFQVEKIYKGLYKNWDSDYFNFILEKFGISKTKKISECSSGMQKILSIALSLSYNPQLLIFDEPTTTLDPVRRKDILGIFQEFVLDENKTVIFSSHITTDIEQIADIIIYIRQGKVQFVEDSTKLLHDNVLVRCLESNFKNLNLDNVIAYEKTAQGYEVIMPRDRILNLDNIVVDSLDLEKIMSIYSKGVVMEK</sequence>
<dbReference type="InterPro" id="IPR051782">
    <property type="entry name" value="ABC_Transporter_VariousFunc"/>
</dbReference>
<evidence type="ECO:0000313" key="6">
    <source>
        <dbReference type="Proteomes" id="UP000027855"/>
    </source>
</evidence>
<dbReference type="InterPro" id="IPR003439">
    <property type="entry name" value="ABC_transporter-like_ATP-bd"/>
</dbReference>
<gene>
    <name evidence="5" type="ORF">DL07_01565</name>
</gene>
<evidence type="ECO:0000256" key="1">
    <source>
        <dbReference type="ARBA" id="ARBA00022448"/>
    </source>
</evidence>
<keyword evidence="3" id="KW-0067">ATP-binding</keyword>
<organism evidence="5 6">
    <name type="scientific">Streptococcus salivarius</name>
    <dbReference type="NCBI Taxonomy" id="1304"/>
    <lineage>
        <taxon>Bacteria</taxon>
        <taxon>Bacillati</taxon>
        <taxon>Bacillota</taxon>
        <taxon>Bacilli</taxon>
        <taxon>Lactobacillales</taxon>
        <taxon>Streptococcaceae</taxon>
        <taxon>Streptococcus</taxon>
    </lineage>
</organism>
<evidence type="ECO:0000256" key="2">
    <source>
        <dbReference type="ARBA" id="ARBA00022741"/>
    </source>
</evidence>
<dbReference type="GO" id="GO:0016887">
    <property type="term" value="F:ATP hydrolysis activity"/>
    <property type="evidence" value="ECO:0007669"/>
    <property type="project" value="InterPro"/>
</dbReference>
<dbReference type="PANTHER" id="PTHR42939">
    <property type="entry name" value="ABC TRANSPORTER ATP-BINDING PROTEIN ALBC-RELATED"/>
    <property type="match status" value="1"/>
</dbReference>
<proteinExistence type="predicted"/>
<dbReference type="RefSeq" id="WP_037601642.1">
    <property type="nucleotide sequence ID" value="NZ_JJMS01000003.1"/>
</dbReference>
<evidence type="ECO:0000313" key="5">
    <source>
        <dbReference type="EMBL" id="KEO45391.1"/>
    </source>
</evidence>
<protein>
    <recommendedName>
        <fullName evidence="4">ABC transporter domain-containing protein</fullName>
    </recommendedName>
</protein>
<keyword evidence="1" id="KW-0813">Transport</keyword>
<dbReference type="GO" id="GO:0005524">
    <property type="term" value="F:ATP binding"/>
    <property type="evidence" value="ECO:0007669"/>
    <property type="project" value="UniProtKB-KW"/>
</dbReference>